<reference evidence="7 9" key="1">
    <citation type="journal article" date="2011" name="Nature">
        <title>The Medicago genome provides insight into the evolution of rhizobial symbioses.</title>
        <authorList>
            <person name="Young N.D."/>
            <person name="Debelle F."/>
            <person name="Oldroyd G.E."/>
            <person name="Geurts R."/>
            <person name="Cannon S.B."/>
            <person name="Udvardi M.K."/>
            <person name="Benedito V.A."/>
            <person name="Mayer K.F."/>
            <person name="Gouzy J."/>
            <person name="Schoof H."/>
            <person name="Van de Peer Y."/>
            <person name="Proost S."/>
            <person name="Cook D.R."/>
            <person name="Meyers B.C."/>
            <person name="Spannagl M."/>
            <person name="Cheung F."/>
            <person name="De Mita S."/>
            <person name="Krishnakumar V."/>
            <person name="Gundlach H."/>
            <person name="Zhou S."/>
            <person name="Mudge J."/>
            <person name="Bharti A.K."/>
            <person name="Murray J.D."/>
            <person name="Naoumkina M.A."/>
            <person name="Rosen B."/>
            <person name="Silverstein K.A."/>
            <person name="Tang H."/>
            <person name="Rombauts S."/>
            <person name="Zhao P.X."/>
            <person name="Zhou P."/>
            <person name="Barbe V."/>
            <person name="Bardou P."/>
            <person name="Bechner M."/>
            <person name="Bellec A."/>
            <person name="Berger A."/>
            <person name="Berges H."/>
            <person name="Bidwell S."/>
            <person name="Bisseling T."/>
            <person name="Choisne N."/>
            <person name="Couloux A."/>
            <person name="Denny R."/>
            <person name="Deshpande S."/>
            <person name="Dai X."/>
            <person name="Doyle J.J."/>
            <person name="Dudez A.M."/>
            <person name="Farmer A.D."/>
            <person name="Fouteau S."/>
            <person name="Franken C."/>
            <person name="Gibelin C."/>
            <person name="Gish J."/>
            <person name="Goldstein S."/>
            <person name="Gonzalez A.J."/>
            <person name="Green P.J."/>
            <person name="Hallab A."/>
            <person name="Hartog M."/>
            <person name="Hua A."/>
            <person name="Humphray S.J."/>
            <person name="Jeong D.H."/>
            <person name="Jing Y."/>
            <person name="Jocker A."/>
            <person name="Kenton S.M."/>
            <person name="Kim D.J."/>
            <person name="Klee K."/>
            <person name="Lai H."/>
            <person name="Lang C."/>
            <person name="Lin S."/>
            <person name="Macmil S.L."/>
            <person name="Magdelenat G."/>
            <person name="Matthews L."/>
            <person name="McCorrison J."/>
            <person name="Monaghan E.L."/>
            <person name="Mun J.H."/>
            <person name="Najar F.Z."/>
            <person name="Nicholson C."/>
            <person name="Noirot C."/>
            <person name="O'Bleness M."/>
            <person name="Paule C.R."/>
            <person name="Poulain J."/>
            <person name="Prion F."/>
            <person name="Qin B."/>
            <person name="Qu C."/>
            <person name="Retzel E.F."/>
            <person name="Riddle C."/>
            <person name="Sallet E."/>
            <person name="Samain S."/>
            <person name="Samson N."/>
            <person name="Sanders I."/>
            <person name="Saurat O."/>
            <person name="Scarpelli C."/>
            <person name="Schiex T."/>
            <person name="Segurens B."/>
            <person name="Severin A.J."/>
            <person name="Sherrier D.J."/>
            <person name="Shi R."/>
            <person name="Sims S."/>
            <person name="Singer S.R."/>
            <person name="Sinharoy S."/>
            <person name="Sterck L."/>
            <person name="Viollet A."/>
            <person name="Wang B.B."/>
            <person name="Wang K."/>
            <person name="Wang M."/>
            <person name="Wang X."/>
            <person name="Warfsmann J."/>
            <person name="Weissenbach J."/>
            <person name="White D.D."/>
            <person name="White J.D."/>
            <person name="Wiley G.B."/>
            <person name="Wincker P."/>
            <person name="Xing Y."/>
            <person name="Yang L."/>
            <person name="Yao Z."/>
            <person name="Ying F."/>
            <person name="Zhai J."/>
            <person name="Zhou L."/>
            <person name="Zuber A."/>
            <person name="Denarie J."/>
            <person name="Dixon R.A."/>
            <person name="May G.D."/>
            <person name="Schwartz D.C."/>
            <person name="Rogers J."/>
            <person name="Quetier F."/>
            <person name="Town C.D."/>
            <person name="Roe B.A."/>
        </authorList>
    </citation>
    <scope>NUCLEOTIDE SEQUENCE [LARGE SCALE GENOMIC DNA]</scope>
    <source>
        <strain evidence="7">A17</strain>
        <strain evidence="8 9">cv. Jemalong A17</strain>
    </source>
</reference>
<dbReference type="InterPro" id="IPR032675">
    <property type="entry name" value="LRR_dom_sf"/>
</dbReference>
<sequence length="1214" mass="137688">MATIDGETFSAYVTLKDKVREIMFNFSTIMVKLDISVLERLMITLSILQEQQFINQYVNECLVNLSDAILEIKVEVETVTRTSQVLKNLSSHHKRLNGVINSKLQKLIERLEWFRSVAESKLDVSNDKSSIYGRDNDIKKLKNLLLSEDASDGDCKVRIISIVGMGGVGKTTLAKLLYNNLEVKERFGVRGWVVVSKDFDIFRVLETILESITSQGISSVKLQQILSTTNFLLLLDDVWDTNSVDWIYLMDVFNAGKMGSRIIITTRDERVARSMQIFLSVHYLRPLESEDCWSLVARHAFGTCSDIKQSNLEEIAAIKVGALLRTNLSPNDWNYVLECNILKLIGYGLHANLQLSYSHLSTPLKGCFLWIAEGLVESSTDHASLEKVGEEYFDILVSRSLIQRRSIDDEEEIFEMNNLIHDLATMVASQYCIRLDEQIYHVGVRNLSYNRGLYDSFNKFHKLFGFKGLRTFLALPLQKQLPLCLLSNKVVNNLLPKMKWLCVLSLSNYKSITKVPKSIGNLVYLQYFNLSHTNIERLPSETCNLYNLQFLLLLGCKRLIELPEDMGKLVNLRHLDVNDTALTEMPVQIAKLENLHTLSNFVVSKHIGGLKIAELGKFPHLHGKLSISQMQNVNDPFEAFQANMKMKEQLDELALEWNCCSTSSNSQIQSVVLEHLRPSTNLKNLTIKGYGGISFSNWLGDSLFRNMVYLRISSCDHCLWLPPLGQLGNLKKLIIEGMQSVETIGVEFYAGDVSSFQPFPSLETLHFEDMQEWEEWNLIEGTTTEFPSLKTLSLSKCPKLRVGNIADKFPSLTELELRECPLLVQSVRSSGRVLRQLMLPLNCLQQLTIDGFPFPVCFPTDGLPKTLKFLKISNCENLEFLPHEYLDSYTSLEELKISYSCNSMISFTLGALPVLKSLFIEGCKNLKSILIAEDMSEKSLSFLRSIKIWDCNELESFPPGRLATPNLVYIAVWKCEKLHSLPEAMNSLNGLQELEIDNLPNLQSFAIDDLPSSLRELTVGSVGGIMWNTDTTWEHLTCLSVLRINGADTVKTLMRPLLPKSLVTLCIRGLNDKSIDGKWFQHLTFLQNLEIVNAPKLKSLPKEGLPSSLSVLSITRCPLLVAKLQRKRGKEWRKIAHIPILLNLAVLRSQICMHELQLNPVNVLLSRNRWNGETTTYCKYVRSTRASSVIDGLHQDRSSSISGFRRLRQKSSVL</sequence>
<keyword evidence="3" id="KW-0611">Plant defense</keyword>
<evidence type="ECO:0000313" key="8">
    <source>
        <dbReference type="EnsemblPlants" id="AES87038"/>
    </source>
</evidence>
<name>G7JS99_MEDTR</name>
<keyword evidence="9" id="KW-1185">Reference proteome</keyword>
<evidence type="ECO:0000256" key="3">
    <source>
        <dbReference type="ARBA" id="ARBA00022821"/>
    </source>
</evidence>
<dbReference type="Gene3D" id="3.80.10.10">
    <property type="entry name" value="Ribonuclease Inhibitor"/>
    <property type="match status" value="3"/>
</dbReference>
<dbReference type="Pfam" id="PF00931">
    <property type="entry name" value="NB-ARC"/>
    <property type="match status" value="1"/>
</dbReference>
<reference evidence="7 9" key="2">
    <citation type="journal article" date="2014" name="BMC Genomics">
        <title>An improved genome release (version Mt4.0) for the model legume Medicago truncatula.</title>
        <authorList>
            <person name="Tang H."/>
            <person name="Krishnakumar V."/>
            <person name="Bidwell S."/>
            <person name="Rosen B."/>
            <person name="Chan A."/>
            <person name="Zhou S."/>
            <person name="Gentzbittel L."/>
            <person name="Childs K.L."/>
            <person name="Yandell M."/>
            <person name="Gundlach H."/>
            <person name="Mayer K.F."/>
            <person name="Schwartz D.C."/>
            <person name="Town C.D."/>
        </authorList>
    </citation>
    <scope>GENOME REANNOTATION</scope>
    <source>
        <strain evidence="8 9">cv. Jemalong A17</strain>
    </source>
</reference>
<evidence type="ECO:0000256" key="1">
    <source>
        <dbReference type="ARBA" id="ARBA00022614"/>
    </source>
</evidence>
<reference evidence="8" key="3">
    <citation type="submission" date="2015-04" db="UniProtKB">
        <authorList>
            <consortium name="EnsemblPlants"/>
        </authorList>
    </citation>
    <scope>IDENTIFICATION</scope>
    <source>
        <strain evidence="8">cv. Jemalong A17</strain>
    </source>
</reference>
<dbReference type="Gene3D" id="3.40.50.300">
    <property type="entry name" value="P-loop containing nucleotide triphosphate hydrolases"/>
    <property type="match status" value="1"/>
</dbReference>
<dbReference type="PRINTS" id="PR00364">
    <property type="entry name" value="DISEASERSIST"/>
</dbReference>
<dbReference type="GO" id="GO:0043531">
    <property type="term" value="F:ADP binding"/>
    <property type="evidence" value="ECO:0007669"/>
    <property type="project" value="InterPro"/>
</dbReference>
<dbReference type="HOGENOM" id="CLU_000837_8_8_1"/>
<organism evidence="7 9">
    <name type="scientific">Medicago truncatula</name>
    <name type="common">Barrel medic</name>
    <name type="synonym">Medicago tribuloides</name>
    <dbReference type="NCBI Taxonomy" id="3880"/>
    <lineage>
        <taxon>Eukaryota</taxon>
        <taxon>Viridiplantae</taxon>
        <taxon>Streptophyta</taxon>
        <taxon>Embryophyta</taxon>
        <taxon>Tracheophyta</taxon>
        <taxon>Spermatophyta</taxon>
        <taxon>Magnoliopsida</taxon>
        <taxon>eudicotyledons</taxon>
        <taxon>Gunneridae</taxon>
        <taxon>Pentapetalae</taxon>
        <taxon>rosids</taxon>
        <taxon>fabids</taxon>
        <taxon>Fabales</taxon>
        <taxon>Fabaceae</taxon>
        <taxon>Papilionoideae</taxon>
        <taxon>50 kb inversion clade</taxon>
        <taxon>NPAAA clade</taxon>
        <taxon>Hologalegina</taxon>
        <taxon>IRL clade</taxon>
        <taxon>Trifolieae</taxon>
        <taxon>Medicago</taxon>
    </lineage>
</organism>
<gene>
    <name evidence="7" type="ordered locus">MTR_4g019360</name>
</gene>
<evidence type="ECO:0000313" key="9">
    <source>
        <dbReference type="Proteomes" id="UP000002051"/>
    </source>
</evidence>
<protein>
    <submittedName>
        <fullName evidence="7">NB-ARC domain disease resistance protein</fullName>
    </submittedName>
</protein>
<dbReference type="AlphaFoldDB" id="G7JS99"/>
<dbReference type="FunFam" id="3.40.50.300:FF:001091">
    <property type="entry name" value="Probable disease resistance protein At1g61300"/>
    <property type="match status" value="1"/>
</dbReference>
<dbReference type="OMA" id="YHEWESI"/>
<dbReference type="SUPFAM" id="SSF52058">
    <property type="entry name" value="L domain-like"/>
    <property type="match status" value="2"/>
</dbReference>
<dbReference type="PANTHER" id="PTHR36766:SF40">
    <property type="entry name" value="DISEASE RESISTANCE PROTEIN RGA3"/>
    <property type="match status" value="1"/>
</dbReference>
<dbReference type="InterPro" id="IPR058922">
    <property type="entry name" value="WHD_DRP"/>
</dbReference>
<evidence type="ECO:0000259" key="5">
    <source>
        <dbReference type="Pfam" id="PF23559"/>
    </source>
</evidence>
<evidence type="ECO:0000259" key="6">
    <source>
        <dbReference type="Pfam" id="PF25019"/>
    </source>
</evidence>
<dbReference type="InterPro" id="IPR056789">
    <property type="entry name" value="LRR_R13L1-DRL21"/>
</dbReference>
<dbReference type="GO" id="GO:0006952">
    <property type="term" value="P:defense response"/>
    <property type="evidence" value="ECO:0007669"/>
    <property type="project" value="UniProtKB-KW"/>
</dbReference>
<evidence type="ECO:0000313" key="7">
    <source>
        <dbReference type="EMBL" id="AES87038.1"/>
    </source>
</evidence>
<keyword evidence="1" id="KW-0433">Leucine-rich repeat</keyword>
<evidence type="ECO:0000256" key="2">
    <source>
        <dbReference type="ARBA" id="ARBA00022737"/>
    </source>
</evidence>
<dbReference type="SUPFAM" id="SSF52540">
    <property type="entry name" value="P-loop containing nucleoside triphosphate hydrolases"/>
    <property type="match status" value="1"/>
</dbReference>
<dbReference type="EMBL" id="CM001220">
    <property type="protein sequence ID" value="AES87038.1"/>
    <property type="molecule type" value="Genomic_DNA"/>
</dbReference>
<proteinExistence type="predicted"/>
<dbReference type="EnsemblPlants" id="AES87038">
    <property type="protein sequence ID" value="AES87038"/>
    <property type="gene ID" value="MTR_4g019360"/>
</dbReference>
<dbReference type="Proteomes" id="UP000002051">
    <property type="component" value="Chromosome 4"/>
</dbReference>
<feature type="domain" description="Disease resistance protein winged helix" evidence="5">
    <location>
        <begin position="369"/>
        <end position="424"/>
    </location>
</feature>
<dbReference type="PaxDb" id="3880-AES87038"/>
<dbReference type="PANTHER" id="PTHR36766">
    <property type="entry name" value="PLANT BROAD-SPECTRUM MILDEW RESISTANCE PROTEIN RPW8"/>
    <property type="match status" value="1"/>
</dbReference>
<dbReference type="InterPro" id="IPR027417">
    <property type="entry name" value="P-loop_NTPase"/>
</dbReference>
<dbReference type="Pfam" id="PF23559">
    <property type="entry name" value="WHD_DRP"/>
    <property type="match status" value="1"/>
</dbReference>
<dbReference type="eggNOG" id="KOG4658">
    <property type="taxonomic scope" value="Eukaryota"/>
</dbReference>
<feature type="domain" description="NB-ARC" evidence="4">
    <location>
        <begin position="136"/>
        <end position="301"/>
    </location>
</feature>
<keyword evidence="2" id="KW-0677">Repeat</keyword>
<dbReference type="InterPro" id="IPR002182">
    <property type="entry name" value="NB-ARC"/>
</dbReference>
<feature type="domain" description="R13L1/DRL21-like LRR repeat region" evidence="6">
    <location>
        <begin position="612"/>
        <end position="738"/>
    </location>
</feature>
<evidence type="ECO:0000259" key="4">
    <source>
        <dbReference type="Pfam" id="PF00931"/>
    </source>
</evidence>
<accession>G7JS99</accession>
<dbReference type="Pfam" id="PF25019">
    <property type="entry name" value="LRR_R13L1-DRL21"/>
    <property type="match status" value="1"/>
</dbReference>